<feature type="region of interest" description="Disordered" evidence="1">
    <location>
        <begin position="12"/>
        <end position="43"/>
    </location>
</feature>
<comment type="caution">
    <text evidence="2">The sequence shown here is derived from an EMBL/GenBank/DDBJ whole genome shotgun (WGS) entry which is preliminary data.</text>
</comment>
<feature type="non-terminal residue" evidence="2">
    <location>
        <position position="1"/>
    </location>
</feature>
<dbReference type="AlphaFoldDB" id="K0SHH9"/>
<evidence type="ECO:0000313" key="2">
    <source>
        <dbReference type="EMBL" id="EJK57987.1"/>
    </source>
</evidence>
<proteinExistence type="predicted"/>
<organism evidence="2 3">
    <name type="scientific">Thalassiosira oceanica</name>
    <name type="common">Marine diatom</name>
    <dbReference type="NCBI Taxonomy" id="159749"/>
    <lineage>
        <taxon>Eukaryota</taxon>
        <taxon>Sar</taxon>
        <taxon>Stramenopiles</taxon>
        <taxon>Ochrophyta</taxon>
        <taxon>Bacillariophyta</taxon>
        <taxon>Coscinodiscophyceae</taxon>
        <taxon>Thalassiosirophycidae</taxon>
        <taxon>Thalassiosirales</taxon>
        <taxon>Thalassiosiraceae</taxon>
        <taxon>Thalassiosira</taxon>
    </lineage>
</organism>
<feature type="compositionally biased region" description="Polar residues" evidence="1">
    <location>
        <begin position="12"/>
        <end position="29"/>
    </location>
</feature>
<feature type="region of interest" description="Disordered" evidence="1">
    <location>
        <begin position="86"/>
        <end position="109"/>
    </location>
</feature>
<reference evidence="2 3" key="1">
    <citation type="journal article" date="2012" name="Genome Biol.">
        <title>Genome and low-iron response of an oceanic diatom adapted to chronic iron limitation.</title>
        <authorList>
            <person name="Lommer M."/>
            <person name="Specht M."/>
            <person name="Roy A.S."/>
            <person name="Kraemer L."/>
            <person name="Andreson R."/>
            <person name="Gutowska M.A."/>
            <person name="Wolf J."/>
            <person name="Bergner S.V."/>
            <person name="Schilhabel M.B."/>
            <person name="Klostermeier U.C."/>
            <person name="Beiko R.G."/>
            <person name="Rosenstiel P."/>
            <person name="Hippler M."/>
            <person name="Laroche J."/>
        </authorList>
    </citation>
    <scope>NUCLEOTIDE SEQUENCE [LARGE SCALE GENOMIC DNA]</scope>
    <source>
        <strain evidence="2 3">CCMP1005</strain>
    </source>
</reference>
<dbReference type="Proteomes" id="UP000266841">
    <property type="component" value="Unassembled WGS sequence"/>
</dbReference>
<dbReference type="EMBL" id="AGNL01026506">
    <property type="protein sequence ID" value="EJK57987.1"/>
    <property type="molecule type" value="Genomic_DNA"/>
</dbReference>
<feature type="compositionally biased region" description="Basic and acidic residues" evidence="1">
    <location>
        <begin position="86"/>
        <end position="100"/>
    </location>
</feature>
<evidence type="ECO:0000256" key="1">
    <source>
        <dbReference type="SAM" id="MobiDB-lite"/>
    </source>
</evidence>
<name>K0SHH9_THAOC</name>
<feature type="compositionally biased region" description="Basic residues" evidence="1">
    <location>
        <begin position="334"/>
        <end position="344"/>
    </location>
</feature>
<feature type="compositionally biased region" description="Basic and acidic residues" evidence="1">
    <location>
        <begin position="156"/>
        <end position="165"/>
    </location>
</feature>
<gene>
    <name evidence="2" type="ORF">THAOC_21923</name>
</gene>
<protein>
    <submittedName>
        <fullName evidence="2">Uncharacterized protein</fullName>
    </submittedName>
</protein>
<feature type="region of interest" description="Disordered" evidence="1">
    <location>
        <begin position="151"/>
        <end position="199"/>
    </location>
</feature>
<accession>K0SHH9</accession>
<evidence type="ECO:0000313" key="3">
    <source>
        <dbReference type="Proteomes" id="UP000266841"/>
    </source>
</evidence>
<feature type="region of interest" description="Disordered" evidence="1">
    <location>
        <begin position="321"/>
        <end position="344"/>
    </location>
</feature>
<sequence>VRDYAMLSEARTSMVHTESTNQAALSVSRQKGMRPNPASPEYEAQSARLLAPLRGRRPAQLHQRVDESPAGERAVVRREVRHARERLVGPHVGHGEHEHGPPQGHGRLQAVEDPSLQGRTDRRRPAAGPHGHVLAKSISAWADMPIPTWAPCSGSRRPDVLDVPRRRGQVRLVQGQGHGETRPEEGAHQPVQVSPTTSPLQLVSNSLPAFSSAVGGTSKLNCAANSLRYGTRVGRALLPVIVVELNRPAAAAGRMSVATNSYDWIPSPPPCPGSASGVRHPSSCLTNFLLMLVNDSSDLQTNLAIVQTELVESAGDSIGKEVNEDHRNLSKGGKGGKRGKTSKRKGVKSISFCYPNNKLNGSDDCKEGDRVPEQFRQDEGDCASCMLYSRVCDP</sequence>
<keyword evidence="3" id="KW-1185">Reference proteome</keyword>